<dbReference type="AlphaFoldDB" id="M0MR46"/>
<reference evidence="2 3" key="1">
    <citation type="journal article" date="2014" name="PLoS Genet.">
        <title>Phylogenetically driven sequencing of extremely halophilic archaea reveals strategies for static and dynamic osmo-response.</title>
        <authorList>
            <person name="Becker E.A."/>
            <person name="Seitzer P.M."/>
            <person name="Tritt A."/>
            <person name="Larsen D."/>
            <person name="Krusor M."/>
            <person name="Yao A.I."/>
            <person name="Wu D."/>
            <person name="Madern D."/>
            <person name="Eisen J.A."/>
            <person name="Darling A.E."/>
            <person name="Facciotti M.T."/>
        </authorList>
    </citation>
    <scope>NUCLEOTIDE SEQUENCE [LARGE SCALE GENOMIC DNA]</scope>
    <source>
        <strain evidence="2 3">JCM 13552</strain>
    </source>
</reference>
<evidence type="ECO:0008006" key="4">
    <source>
        <dbReference type="Google" id="ProtNLM"/>
    </source>
</evidence>
<dbReference type="STRING" id="1227457.C451_20737"/>
<feature type="region of interest" description="Disordered" evidence="1">
    <location>
        <begin position="94"/>
        <end position="125"/>
    </location>
</feature>
<feature type="compositionally biased region" description="Basic and acidic residues" evidence="1">
    <location>
        <begin position="108"/>
        <end position="125"/>
    </location>
</feature>
<dbReference type="PATRIC" id="fig|1227457.3.peg.4025"/>
<dbReference type="OrthoDB" id="330467at2157"/>
<dbReference type="EMBL" id="AOMF01000198">
    <property type="protein sequence ID" value="EMA48197.1"/>
    <property type="molecule type" value="Genomic_DNA"/>
</dbReference>
<proteinExistence type="predicted"/>
<accession>M0MR46</accession>
<evidence type="ECO:0000313" key="2">
    <source>
        <dbReference type="EMBL" id="EMA48197.1"/>
    </source>
</evidence>
<dbReference type="eggNOG" id="arCOG03939">
    <property type="taxonomic scope" value="Archaea"/>
</dbReference>
<sequence length="125" mass="14398">MSADRETQRVHFHSPEHLIERVDAIATLFQKDRTDVLNEALREYVDEIANDDSFQEIVANEYYENRLDFETVKQLVGADTAQRFRLLKRDLDSEPLDLSAPSDTDIYAGERHTVDPADSDVATRE</sequence>
<evidence type="ECO:0000313" key="3">
    <source>
        <dbReference type="Proteomes" id="UP000011680"/>
    </source>
</evidence>
<organism evidence="2 3">
    <name type="scientific">Halococcus thailandensis JCM 13552</name>
    <dbReference type="NCBI Taxonomy" id="1227457"/>
    <lineage>
        <taxon>Archaea</taxon>
        <taxon>Methanobacteriati</taxon>
        <taxon>Methanobacteriota</taxon>
        <taxon>Stenosarchaea group</taxon>
        <taxon>Halobacteria</taxon>
        <taxon>Halobacteriales</taxon>
        <taxon>Halococcaceae</taxon>
        <taxon>Halococcus</taxon>
    </lineage>
</organism>
<gene>
    <name evidence="2" type="ORF">C451_20737</name>
</gene>
<dbReference type="Proteomes" id="UP000011680">
    <property type="component" value="Unassembled WGS sequence"/>
</dbReference>
<evidence type="ECO:0000256" key="1">
    <source>
        <dbReference type="SAM" id="MobiDB-lite"/>
    </source>
</evidence>
<comment type="caution">
    <text evidence="2">The sequence shown here is derived from an EMBL/GenBank/DDBJ whole genome shotgun (WGS) entry which is preliminary data.</text>
</comment>
<protein>
    <recommendedName>
        <fullName evidence="4">Ribbon-helix-helix protein CopG domain-containing protein</fullName>
    </recommendedName>
</protein>
<name>M0MR46_9EURY</name>
<keyword evidence="3" id="KW-1185">Reference proteome</keyword>
<dbReference type="RefSeq" id="WP_007743701.1">
    <property type="nucleotide sequence ID" value="NZ_AOMF01000198.1"/>
</dbReference>